<feature type="compositionally biased region" description="Pro residues" evidence="1">
    <location>
        <begin position="7"/>
        <end position="16"/>
    </location>
</feature>
<sequence>MEARAQPAPPARPDLPAPCACPVQRPPTALSRARDIDSGRHPSEPQAGTCPHAPCPERVPEGSGPGRLRGAPSRTDQFPHEGPPRSLGQPGLTRQERACPGPVSSGPEVEVWQAASCRGLSVPGRRCLLPCASARDRGPPS</sequence>
<accession>A0A7J8E8A9</accession>
<protein>
    <submittedName>
        <fullName evidence="2">Uncharacterized protein</fullName>
    </submittedName>
</protein>
<evidence type="ECO:0000313" key="2">
    <source>
        <dbReference type="EMBL" id="KAF6431561.1"/>
    </source>
</evidence>
<comment type="caution">
    <text evidence="2">The sequence shown here is derived from an EMBL/GenBank/DDBJ whole genome shotgun (WGS) entry which is preliminary data.</text>
</comment>
<evidence type="ECO:0000256" key="1">
    <source>
        <dbReference type="SAM" id="MobiDB-lite"/>
    </source>
</evidence>
<evidence type="ECO:0000313" key="3">
    <source>
        <dbReference type="Proteomes" id="UP000593571"/>
    </source>
</evidence>
<proteinExistence type="predicted"/>
<gene>
    <name evidence="2" type="ORF">HJG63_008078</name>
</gene>
<dbReference type="Proteomes" id="UP000593571">
    <property type="component" value="Unassembled WGS sequence"/>
</dbReference>
<keyword evidence="3" id="KW-1185">Reference proteome</keyword>
<dbReference type="EMBL" id="JACASE010000010">
    <property type="protein sequence ID" value="KAF6431561.1"/>
    <property type="molecule type" value="Genomic_DNA"/>
</dbReference>
<organism evidence="2 3">
    <name type="scientific">Rousettus aegyptiacus</name>
    <name type="common">Egyptian fruit bat</name>
    <name type="synonym">Pteropus aegyptiacus</name>
    <dbReference type="NCBI Taxonomy" id="9407"/>
    <lineage>
        <taxon>Eukaryota</taxon>
        <taxon>Metazoa</taxon>
        <taxon>Chordata</taxon>
        <taxon>Craniata</taxon>
        <taxon>Vertebrata</taxon>
        <taxon>Euteleostomi</taxon>
        <taxon>Mammalia</taxon>
        <taxon>Eutheria</taxon>
        <taxon>Laurasiatheria</taxon>
        <taxon>Chiroptera</taxon>
        <taxon>Yinpterochiroptera</taxon>
        <taxon>Pteropodoidea</taxon>
        <taxon>Pteropodidae</taxon>
        <taxon>Rousettinae</taxon>
        <taxon>Rousettus</taxon>
    </lineage>
</organism>
<dbReference type="AlphaFoldDB" id="A0A7J8E8A9"/>
<feature type="compositionally biased region" description="Basic and acidic residues" evidence="1">
    <location>
        <begin position="32"/>
        <end position="43"/>
    </location>
</feature>
<name>A0A7J8E8A9_ROUAE</name>
<feature type="region of interest" description="Disordered" evidence="1">
    <location>
        <begin position="1"/>
        <end position="107"/>
    </location>
</feature>
<reference evidence="2 3" key="1">
    <citation type="journal article" date="2020" name="Nature">
        <title>Six reference-quality genomes reveal evolution of bat adaptations.</title>
        <authorList>
            <person name="Jebb D."/>
            <person name="Huang Z."/>
            <person name="Pippel M."/>
            <person name="Hughes G.M."/>
            <person name="Lavrichenko K."/>
            <person name="Devanna P."/>
            <person name="Winkler S."/>
            <person name="Jermiin L.S."/>
            <person name="Skirmuntt E.C."/>
            <person name="Katzourakis A."/>
            <person name="Burkitt-Gray L."/>
            <person name="Ray D.A."/>
            <person name="Sullivan K.A.M."/>
            <person name="Roscito J.G."/>
            <person name="Kirilenko B.M."/>
            <person name="Davalos L.M."/>
            <person name="Corthals A.P."/>
            <person name="Power M.L."/>
            <person name="Jones G."/>
            <person name="Ransome R.D."/>
            <person name="Dechmann D.K.N."/>
            <person name="Locatelli A.G."/>
            <person name="Puechmaille S.J."/>
            <person name="Fedrigo O."/>
            <person name="Jarvis E.D."/>
            <person name="Hiller M."/>
            <person name="Vernes S.C."/>
            <person name="Myers E.W."/>
            <person name="Teeling E.C."/>
        </authorList>
    </citation>
    <scope>NUCLEOTIDE SEQUENCE [LARGE SCALE GENOMIC DNA]</scope>
    <source>
        <strain evidence="2">MRouAeg1</strain>
        <tissue evidence="2">Muscle</tissue>
    </source>
</reference>